<dbReference type="GO" id="GO:0045047">
    <property type="term" value="P:protein targeting to ER"/>
    <property type="evidence" value="ECO:0007669"/>
    <property type="project" value="TreeGrafter"/>
</dbReference>
<dbReference type="GO" id="GO:0006465">
    <property type="term" value="P:signal peptide processing"/>
    <property type="evidence" value="ECO:0007669"/>
    <property type="project" value="UniProtKB-UniRule"/>
</dbReference>
<dbReference type="GeneID" id="107273538"/>
<protein>
    <recommendedName>
        <fullName evidence="3 9">Signal peptidase complex subunit 2</fullName>
    </recommendedName>
</protein>
<gene>
    <name evidence="11" type="primary">LOC107273538</name>
</gene>
<reference evidence="11" key="1">
    <citation type="submission" date="2025-08" db="UniProtKB">
        <authorList>
            <consortium name="RefSeq"/>
        </authorList>
    </citation>
    <scope>IDENTIFICATION</scope>
</reference>
<evidence type="ECO:0000313" key="11">
    <source>
        <dbReference type="RefSeq" id="XP_015607338.1"/>
    </source>
</evidence>
<keyword evidence="6 9" id="KW-1133">Transmembrane helix</keyword>
<sequence>MCAVNDRILCFIHWIMFEMASKKEQKENETPVIKVNKWDGSAVKNALDDAVRDVLIRKYNYIENFSLLDGRLALCGVAVGVATVALLWDYLYPFPTSKPVLVGCVSIYFILMGILTLYTTYKEKGIFTVAIQRDPAGFDPDLVWEASSYLKKYDDKYNLVLSVKTESSVTLNETSVTKSVANFIDVNGVVIPELVEAVVTSMHDSLTSHRKEK</sequence>
<name>A0AAJ7FTC9_CEPCN</name>
<dbReference type="PANTHER" id="PTHR13085">
    <property type="entry name" value="MICROSOMAL SIGNAL PEPTIDASE 25 KDA SUBUNIT"/>
    <property type="match status" value="1"/>
</dbReference>
<dbReference type="Pfam" id="PF06703">
    <property type="entry name" value="SPC25"/>
    <property type="match status" value="1"/>
</dbReference>
<keyword evidence="5 9" id="KW-0256">Endoplasmic reticulum</keyword>
<comment type="subcellular location">
    <subcellularLocation>
        <location evidence="1 9">Endoplasmic reticulum membrane</location>
        <topology evidence="1 9">Multi-pass membrane protein</topology>
    </subcellularLocation>
</comment>
<dbReference type="RefSeq" id="XP_015607338.1">
    <property type="nucleotide sequence ID" value="XM_015751852.2"/>
</dbReference>
<evidence type="ECO:0000256" key="6">
    <source>
        <dbReference type="ARBA" id="ARBA00022989"/>
    </source>
</evidence>
<dbReference type="InterPro" id="IPR009582">
    <property type="entry name" value="Spc2/SPCS2"/>
</dbReference>
<evidence type="ECO:0000313" key="10">
    <source>
        <dbReference type="Proteomes" id="UP000694920"/>
    </source>
</evidence>
<evidence type="ECO:0000256" key="9">
    <source>
        <dbReference type="RuleBase" id="RU368033"/>
    </source>
</evidence>
<keyword evidence="7 9" id="KW-0472">Membrane</keyword>
<evidence type="ECO:0000256" key="5">
    <source>
        <dbReference type="ARBA" id="ARBA00022824"/>
    </source>
</evidence>
<dbReference type="AlphaFoldDB" id="A0AAJ7FTC9"/>
<evidence type="ECO:0000256" key="4">
    <source>
        <dbReference type="ARBA" id="ARBA00022692"/>
    </source>
</evidence>
<keyword evidence="10" id="KW-1185">Reference proteome</keyword>
<dbReference type="KEGG" id="ccin:107273538"/>
<proteinExistence type="inferred from homology"/>
<evidence type="ECO:0000256" key="1">
    <source>
        <dbReference type="ARBA" id="ARBA00004477"/>
    </source>
</evidence>
<evidence type="ECO:0000256" key="2">
    <source>
        <dbReference type="ARBA" id="ARBA00007324"/>
    </source>
</evidence>
<dbReference type="CTD" id="32095"/>
<feature type="transmembrane region" description="Helical" evidence="9">
    <location>
        <begin position="67"/>
        <end position="88"/>
    </location>
</feature>
<comment type="similarity">
    <text evidence="2 9">Belongs to the SPCS2 family.</text>
</comment>
<accession>A0AAJ7FTC9</accession>
<feature type="transmembrane region" description="Helical" evidence="9">
    <location>
        <begin position="100"/>
        <end position="118"/>
    </location>
</feature>
<evidence type="ECO:0000256" key="7">
    <source>
        <dbReference type="ARBA" id="ARBA00023136"/>
    </source>
</evidence>
<dbReference type="GO" id="GO:0005787">
    <property type="term" value="C:signal peptidase complex"/>
    <property type="evidence" value="ECO:0007669"/>
    <property type="project" value="UniProtKB-UniRule"/>
</dbReference>
<dbReference type="GO" id="GO:0008233">
    <property type="term" value="F:peptidase activity"/>
    <property type="evidence" value="ECO:0007669"/>
    <property type="project" value="UniProtKB-UniRule"/>
</dbReference>
<dbReference type="Proteomes" id="UP000694920">
    <property type="component" value="Unplaced"/>
</dbReference>
<keyword evidence="4 9" id="KW-0812">Transmembrane</keyword>
<evidence type="ECO:0000256" key="3">
    <source>
        <dbReference type="ARBA" id="ARBA00017057"/>
    </source>
</evidence>
<evidence type="ECO:0000256" key="8">
    <source>
        <dbReference type="ARBA" id="ARBA00045608"/>
    </source>
</evidence>
<dbReference type="PANTHER" id="PTHR13085:SF0">
    <property type="entry name" value="SIGNAL PEPTIDASE COMPLEX SUBUNIT 2"/>
    <property type="match status" value="1"/>
</dbReference>
<organism evidence="10 11">
    <name type="scientific">Cephus cinctus</name>
    <name type="common">Wheat stem sawfly</name>
    <dbReference type="NCBI Taxonomy" id="211228"/>
    <lineage>
        <taxon>Eukaryota</taxon>
        <taxon>Metazoa</taxon>
        <taxon>Ecdysozoa</taxon>
        <taxon>Arthropoda</taxon>
        <taxon>Hexapoda</taxon>
        <taxon>Insecta</taxon>
        <taxon>Pterygota</taxon>
        <taxon>Neoptera</taxon>
        <taxon>Endopterygota</taxon>
        <taxon>Hymenoptera</taxon>
        <taxon>Cephoidea</taxon>
        <taxon>Cephidae</taxon>
        <taxon>Cephus</taxon>
    </lineage>
</organism>
<comment type="function">
    <text evidence="8 9">Component of the signal peptidase complex (SPC) which catalyzes the cleavage of N-terminal signal sequences from nascent proteins as they are translocated into the lumen of the endoplasmic reticulum. Enhances the enzymatic activity of SPC and facilitates the interactions between different components of the translocation site.</text>
</comment>